<comment type="caution">
    <text evidence="8">The sequence shown here is derived from an EMBL/GenBank/DDBJ whole genome shotgun (WGS) entry which is preliminary data.</text>
</comment>
<dbReference type="EMBL" id="PIUM01000005">
    <property type="protein sequence ID" value="PKU25407.1"/>
    <property type="molecule type" value="Genomic_DNA"/>
</dbReference>
<evidence type="ECO:0000313" key="8">
    <source>
        <dbReference type="EMBL" id="PKU25407.1"/>
    </source>
</evidence>
<accession>A0A2N3PYC6</accession>
<evidence type="ECO:0000256" key="1">
    <source>
        <dbReference type="ARBA" id="ARBA00004781"/>
    </source>
</evidence>
<comment type="similarity">
    <text evidence="2 6">Belongs to the dTDP-4-dehydrorhamnose reductase family.</text>
</comment>
<dbReference type="CDD" id="cd05254">
    <property type="entry name" value="dTDP_HR_like_SDR_e"/>
    <property type="match status" value="1"/>
</dbReference>
<evidence type="ECO:0000256" key="6">
    <source>
        <dbReference type="RuleBase" id="RU364082"/>
    </source>
</evidence>
<protein>
    <recommendedName>
        <fullName evidence="4 6">dTDP-4-dehydrorhamnose reductase</fullName>
        <ecNumber evidence="3 6">1.1.1.133</ecNumber>
    </recommendedName>
</protein>
<proteinExistence type="inferred from homology"/>
<evidence type="ECO:0000256" key="3">
    <source>
        <dbReference type="ARBA" id="ARBA00012929"/>
    </source>
</evidence>
<dbReference type="Proteomes" id="UP000233293">
    <property type="component" value="Unassembled WGS sequence"/>
</dbReference>
<keyword evidence="9" id="KW-1185">Reference proteome</keyword>
<gene>
    <name evidence="8" type="ORF">CWS72_07420</name>
</gene>
<keyword evidence="6" id="KW-0560">Oxidoreductase</keyword>
<comment type="cofactor">
    <cofactor evidence="6">
        <name>Mg(2+)</name>
        <dbReference type="ChEBI" id="CHEBI:18420"/>
    </cofactor>
    <text evidence="6">Binds 1 Mg(2+) ion per monomer.</text>
</comment>
<dbReference type="SUPFAM" id="SSF51735">
    <property type="entry name" value="NAD(P)-binding Rossmann-fold domains"/>
    <property type="match status" value="1"/>
</dbReference>
<dbReference type="Gene3D" id="3.90.25.10">
    <property type="entry name" value="UDP-galactose 4-epimerase, domain 1"/>
    <property type="match status" value="1"/>
</dbReference>
<sequence length="290" mass="33138">MEKILITGSTGMLGRYVCQFAMEAGLNIFTPKRDQFDISNSSLMESYIDNLQPTAILHLAAETNVDLCERDPRHAGLYNHIATETIARKARQYNAWMLYISTSNVFGAEGKPYYNELDIPHSVNYYGRSKFHGENALRTWCGRNSMVIRAGWMIGGGVQHDHKFVGKIVQQVRDGVSDIRSVTDKYGTITNALKLARFIVRSLEERRLGTYHYTSSGLVNRFEIAREIAEVLSFKGTVSPVVSAEFPLSAPRPSFEGIESIYLPNEDSEWKPRYWREDLREYLKEFSDRD</sequence>
<keyword evidence="6" id="KW-0521">NADP</keyword>
<dbReference type="AlphaFoldDB" id="A0A2N3PYC6"/>
<dbReference type="InterPro" id="IPR029903">
    <property type="entry name" value="RmlD-like-bd"/>
</dbReference>
<dbReference type="GO" id="GO:0008831">
    <property type="term" value="F:dTDP-4-dehydrorhamnose reductase activity"/>
    <property type="evidence" value="ECO:0007669"/>
    <property type="project" value="UniProtKB-EC"/>
</dbReference>
<name>A0A2N3PYC6_9PROT</name>
<dbReference type="Gene3D" id="3.40.50.720">
    <property type="entry name" value="NAD(P)-binding Rossmann-like Domain"/>
    <property type="match status" value="1"/>
</dbReference>
<evidence type="ECO:0000256" key="2">
    <source>
        <dbReference type="ARBA" id="ARBA00010944"/>
    </source>
</evidence>
<comment type="catalytic activity">
    <reaction evidence="5 6">
        <text>dTDP-beta-L-rhamnose + NADP(+) = dTDP-4-dehydro-beta-L-rhamnose + NADPH + H(+)</text>
        <dbReference type="Rhea" id="RHEA:21796"/>
        <dbReference type="ChEBI" id="CHEBI:15378"/>
        <dbReference type="ChEBI" id="CHEBI:57510"/>
        <dbReference type="ChEBI" id="CHEBI:57783"/>
        <dbReference type="ChEBI" id="CHEBI:58349"/>
        <dbReference type="ChEBI" id="CHEBI:62830"/>
        <dbReference type="EC" id="1.1.1.133"/>
    </reaction>
</comment>
<dbReference type="PANTHER" id="PTHR10491:SF4">
    <property type="entry name" value="METHIONINE ADENOSYLTRANSFERASE 2 SUBUNIT BETA"/>
    <property type="match status" value="1"/>
</dbReference>
<dbReference type="PANTHER" id="PTHR10491">
    <property type="entry name" value="DTDP-4-DEHYDRORHAMNOSE REDUCTASE"/>
    <property type="match status" value="1"/>
</dbReference>
<feature type="domain" description="RmlD-like substrate binding" evidence="7">
    <location>
        <begin position="3"/>
        <end position="286"/>
    </location>
</feature>
<evidence type="ECO:0000259" key="7">
    <source>
        <dbReference type="Pfam" id="PF04321"/>
    </source>
</evidence>
<organism evidence="8 9">
    <name type="scientific">Telmatospirillum siberiense</name>
    <dbReference type="NCBI Taxonomy" id="382514"/>
    <lineage>
        <taxon>Bacteria</taxon>
        <taxon>Pseudomonadati</taxon>
        <taxon>Pseudomonadota</taxon>
        <taxon>Alphaproteobacteria</taxon>
        <taxon>Rhodospirillales</taxon>
        <taxon>Rhodospirillaceae</taxon>
        <taxon>Telmatospirillum</taxon>
    </lineage>
</organism>
<reference evidence="9" key="1">
    <citation type="submission" date="2017-12" db="EMBL/GenBank/DDBJ databases">
        <title>Draft genome sequence of Telmatospirillum siberiense 26-4b1T, an acidotolerant peatland alphaproteobacterium potentially involved in sulfur cycling.</title>
        <authorList>
            <person name="Hausmann B."/>
            <person name="Pjevac P."/>
            <person name="Schreck K."/>
            <person name="Herbold C.W."/>
            <person name="Daims H."/>
            <person name="Wagner M."/>
            <person name="Pester M."/>
            <person name="Loy A."/>
        </authorList>
    </citation>
    <scope>NUCLEOTIDE SEQUENCE [LARGE SCALE GENOMIC DNA]</scope>
    <source>
        <strain evidence="9">26-4b1</strain>
    </source>
</reference>
<dbReference type="RefSeq" id="WP_101249931.1">
    <property type="nucleotide sequence ID" value="NZ_PIUM01000005.1"/>
</dbReference>
<dbReference type="OrthoDB" id="9803892at2"/>
<dbReference type="GO" id="GO:0019305">
    <property type="term" value="P:dTDP-rhamnose biosynthetic process"/>
    <property type="evidence" value="ECO:0007669"/>
    <property type="project" value="UniProtKB-UniPathway"/>
</dbReference>
<dbReference type="UniPathway" id="UPA00124"/>
<comment type="pathway">
    <text evidence="1 6">Carbohydrate biosynthesis; dTDP-L-rhamnose biosynthesis.</text>
</comment>
<evidence type="ECO:0000256" key="5">
    <source>
        <dbReference type="ARBA" id="ARBA00048200"/>
    </source>
</evidence>
<evidence type="ECO:0000313" key="9">
    <source>
        <dbReference type="Proteomes" id="UP000233293"/>
    </source>
</evidence>
<dbReference type="InterPro" id="IPR005913">
    <property type="entry name" value="dTDP_dehydrorham_reduct"/>
</dbReference>
<comment type="function">
    <text evidence="6">Catalyzes the reduction of dTDP-6-deoxy-L-lyxo-4-hexulose to yield dTDP-L-rhamnose.</text>
</comment>
<evidence type="ECO:0000256" key="4">
    <source>
        <dbReference type="ARBA" id="ARBA00017099"/>
    </source>
</evidence>
<dbReference type="EC" id="1.1.1.133" evidence="3 6"/>
<dbReference type="Pfam" id="PF04321">
    <property type="entry name" value="RmlD_sub_bind"/>
    <property type="match status" value="1"/>
</dbReference>
<dbReference type="InterPro" id="IPR036291">
    <property type="entry name" value="NAD(P)-bd_dom_sf"/>
</dbReference>